<keyword evidence="2" id="KW-0732">Signal</keyword>
<organism evidence="3">
    <name type="scientific">Amphora coffeiformis</name>
    <dbReference type="NCBI Taxonomy" id="265554"/>
    <lineage>
        <taxon>Eukaryota</taxon>
        <taxon>Sar</taxon>
        <taxon>Stramenopiles</taxon>
        <taxon>Ochrophyta</taxon>
        <taxon>Bacillariophyta</taxon>
        <taxon>Bacillariophyceae</taxon>
        <taxon>Bacillariophycidae</taxon>
        <taxon>Thalassiophysales</taxon>
        <taxon>Catenulaceae</taxon>
        <taxon>Amphora</taxon>
    </lineage>
</organism>
<reference evidence="3" key="1">
    <citation type="submission" date="2021-01" db="EMBL/GenBank/DDBJ databases">
        <authorList>
            <person name="Corre E."/>
            <person name="Pelletier E."/>
            <person name="Niang G."/>
            <person name="Scheremetjew M."/>
            <person name="Finn R."/>
            <person name="Kale V."/>
            <person name="Holt S."/>
            <person name="Cochrane G."/>
            <person name="Meng A."/>
            <person name="Brown T."/>
            <person name="Cohen L."/>
        </authorList>
    </citation>
    <scope>NUCLEOTIDE SEQUENCE</scope>
    <source>
        <strain evidence="3">CCMP127</strain>
    </source>
</reference>
<keyword evidence="1" id="KW-0472">Membrane</keyword>
<evidence type="ECO:0000256" key="1">
    <source>
        <dbReference type="SAM" id="Phobius"/>
    </source>
</evidence>
<name>A0A7S3L3L2_9STRA</name>
<feature type="transmembrane region" description="Helical" evidence="1">
    <location>
        <begin position="349"/>
        <end position="371"/>
    </location>
</feature>
<feature type="signal peptide" evidence="2">
    <location>
        <begin position="1"/>
        <end position="17"/>
    </location>
</feature>
<proteinExistence type="predicted"/>
<dbReference type="EMBL" id="HBIM01007492">
    <property type="protein sequence ID" value="CAE0408655.1"/>
    <property type="molecule type" value="Transcribed_RNA"/>
</dbReference>
<evidence type="ECO:0000256" key="2">
    <source>
        <dbReference type="SAM" id="SignalP"/>
    </source>
</evidence>
<keyword evidence="1" id="KW-1133">Transmembrane helix</keyword>
<feature type="chain" id="PRO_5030724422" evidence="2">
    <location>
        <begin position="18"/>
        <end position="384"/>
    </location>
</feature>
<dbReference type="AlphaFoldDB" id="A0A7S3L3L2"/>
<protein>
    <submittedName>
        <fullName evidence="3">Uncharacterized protein</fullName>
    </submittedName>
</protein>
<accession>A0A7S3L3L2</accession>
<keyword evidence="1" id="KW-0812">Transmembrane</keyword>
<sequence>MKISIAALFAAFGTASAINTASDAGKKMLSSARRLDGQEEIDFGWVANFDIKYQGCHHIKQWNEEADGQDDVRIYTKRLVRFRLCPSGTCSSTSAGGCSSGYGEYIIDMDTFLESYVEARRQDLEQQCEHQINYVCDCEDDDGKDDGFDRDICEYDCLVAAGLDECVENNPYVDDAQQEEQQDMDRFLECQQLEMNNNNNNNGNNNNNNNNGEQVVYYAGPYCSEQGGAIKVGVFTDDACTEFAQDITFYEITGYTINYLTESIVGEECFSCMEPKDEEQQYNANNGNDAQDADEVREQCEALYQGAGKCEYDISGPYQKNQAGCNYMEGIKIVRADGMLDVSDARPSAAATAFIVVFAMSFAAMGFYVWYLRTRLGVKQNSLL</sequence>
<evidence type="ECO:0000313" key="3">
    <source>
        <dbReference type="EMBL" id="CAE0408655.1"/>
    </source>
</evidence>
<gene>
    <name evidence="3" type="ORF">ACOF00016_LOCUS6382</name>
</gene>